<dbReference type="SUPFAM" id="SSF53474">
    <property type="entry name" value="alpha/beta-Hydrolases"/>
    <property type="match status" value="1"/>
</dbReference>
<sequence>MLGLLLSCQTFFSGERPEDLLREGGYGGEEFHRFLLMCRSVWREYETFPETGWSLEYIRHDGTNTLGGLLRKGDLLYVIFRGSQAPGDRTDLGQNLRFLPRRPPFGDQPSVRIHRGFLEKYLGIRDDLHQALSRDPPGRIVFVGHSGGGALGVIAFYDLVGRLPEIEMSVVTFGMPRVFNRAGAAWFQEHHSRVLRIVMGRDAIAGVPPAFLGFRHVGRLVRVGDRSLLPLFSFRDHWPGYRDFFAPPE</sequence>
<evidence type="ECO:0000313" key="2">
    <source>
        <dbReference type="EMBL" id="POQ99665.1"/>
    </source>
</evidence>
<dbReference type="Pfam" id="PF01764">
    <property type="entry name" value="Lipase_3"/>
    <property type="match status" value="1"/>
</dbReference>
<dbReference type="InterPro" id="IPR029058">
    <property type="entry name" value="AB_hydrolase_fold"/>
</dbReference>
<dbReference type="PANTHER" id="PTHR45856:SF11">
    <property type="entry name" value="FUNGAL LIPASE-LIKE DOMAIN-CONTAINING PROTEIN"/>
    <property type="match status" value="1"/>
</dbReference>
<feature type="domain" description="Fungal lipase-type" evidence="1">
    <location>
        <begin position="77"/>
        <end position="210"/>
    </location>
</feature>
<keyword evidence="3" id="KW-1185">Reference proteome</keyword>
<dbReference type="InterPro" id="IPR051218">
    <property type="entry name" value="Sec_MonoDiacylglyc_Lipase"/>
</dbReference>
<dbReference type="EMBL" id="LPWH01000093">
    <property type="protein sequence ID" value="POQ99665.1"/>
    <property type="molecule type" value="Genomic_DNA"/>
</dbReference>
<dbReference type="Gene3D" id="3.40.50.1820">
    <property type="entry name" value="alpha/beta hydrolase"/>
    <property type="match status" value="1"/>
</dbReference>
<dbReference type="AlphaFoldDB" id="A0A2S4JJF4"/>
<gene>
    <name evidence="2" type="ORF">AU468_10165</name>
</gene>
<accession>A0A2S4JJF4</accession>
<reference evidence="3" key="1">
    <citation type="submission" date="2015-12" db="EMBL/GenBank/DDBJ databases">
        <authorList>
            <person name="Lodha T.D."/>
            <person name="Chintalapati S."/>
            <person name="Chintalapati V.R."/>
            <person name="Sravanthi T."/>
        </authorList>
    </citation>
    <scope>NUCLEOTIDE SEQUENCE [LARGE SCALE GENOMIC DNA]</scope>
    <source>
        <strain evidence="3">JC133</strain>
    </source>
</reference>
<comment type="caution">
    <text evidence="2">The sequence shown here is derived from an EMBL/GenBank/DDBJ whole genome shotgun (WGS) entry which is preliminary data.</text>
</comment>
<dbReference type="InterPro" id="IPR002921">
    <property type="entry name" value="Fungal_lipase-type"/>
</dbReference>
<dbReference type="Proteomes" id="UP000237350">
    <property type="component" value="Unassembled WGS sequence"/>
</dbReference>
<name>A0A2S4JJF4_9SPIO</name>
<evidence type="ECO:0000313" key="3">
    <source>
        <dbReference type="Proteomes" id="UP000237350"/>
    </source>
</evidence>
<dbReference type="PANTHER" id="PTHR45856">
    <property type="entry name" value="ALPHA/BETA-HYDROLASES SUPERFAMILY PROTEIN"/>
    <property type="match status" value="1"/>
</dbReference>
<dbReference type="GO" id="GO:0006629">
    <property type="term" value="P:lipid metabolic process"/>
    <property type="evidence" value="ECO:0007669"/>
    <property type="project" value="InterPro"/>
</dbReference>
<evidence type="ECO:0000259" key="1">
    <source>
        <dbReference type="Pfam" id="PF01764"/>
    </source>
</evidence>
<dbReference type="CDD" id="cd00519">
    <property type="entry name" value="Lipase_3"/>
    <property type="match status" value="1"/>
</dbReference>
<protein>
    <recommendedName>
        <fullName evidence="1">Fungal lipase-type domain-containing protein</fullName>
    </recommendedName>
</protein>
<proteinExistence type="predicted"/>
<organism evidence="2 3">
    <name type="scientific">Alkalispirochaeta sphaeroplastigenens</name>
    <dbReference type="NCBI Taxonomy" id="1187066"/>
    <lineage>
        <taxon>Bacteria</taxon>
        <taxon>Pseudomonadati</taxon>
        <taxon>Spirochaetota</taxon>
        <taxon>Spirochaetia</taxon>
        <taxon>Spirochaetales</taxon>
        <taxon>Spirochaetaceae</taxon>
        <taxon>Alkalispirochaeta</taxon>
    </lineage>
</organism>